<comment type="caution">
    <text evidence="3">The sequence shown here is derived from an EMBL/GenBank/DDBJ whole genome shotgun (WGS) entry which is preliminary data.</text>
</comment>
<evidence type="ECO:0000313" key="4">
    <source>
        <dbReference type="Proteomes" id="UP000054251"/>
    </source>
</evidence>
<evidence type="ECO:0000313" key="3">
    <source>
        <dbReference type="EMBL" id="KRZ98333.1"/>
    </source>
</evidence>
<evidence type="ECO:0000259" key="2">
    <source>
        <dbReference type="Pfam" id="PF08593"/>
    </source>
</evidence>
<comment type="similarity">
    <text evidence="1">Belongs to the UPF0612 family.</text>
</comment>
<gene>
    <name evidence="3" type="ORF">AC631_05908</name>
</gene>
<feature type="domain" description="Mug135-like C-terminal" evidence="2">
    <location>
        <begin position="35"/>
        <end position="106"/>
    </location>
</feature>
<dbReference type="Proteomes" id="UP000054251">
    <property type="component" value="Unassembled WGS sequence"/>
</dbReference>
<dbReference type="OrthoDB" id="5297016at2759"/>
<accession>A0A0V1PQ23</accession>
<dbReference type="GeneID" id="26842917"/>
<name>A0A0V1PQ23_9ASCO</name>
<keyword evidence="4" id="KW-1185">Reference proteome</keyword>
<dbReference type="Pfam" id="PF08593">
    <property type="entry name" value="Mug135_C"/>
    <property type="match status" value="1"/>
</dbReference>
<organism evidence="3 4">
    <name type="scientific">Debaryomyces fabryi</name>
    <dbReference type="NCBI Taxonomy" id="58627"/>
    <lineage>
        <taxon>Eukaryota</taxon>
        <taxon>Fungi</taxon>
        <taxon>Dikarya</taxon>
        <taxon>Ascomycota</taxon>
        <taxon>Saccharomycotina</taxon>
        <taxon>Pichiomycetes</taxon>
        <taxon>Debaryomycetaceae</taxon>
        <taxon>Debaryomyces</taxon>
    </lineage>
</organism>
<sequence length="121" mass="14240">MANKITDMDNKITSLKADTDNKFAILEHKHLYVFNFMRRLVGYDAVSVPFLNREENQEELPPVLSVQDIDRLTKEQCQKYLRGYNVQFHPNETTKLKERLRDALGLFGHPDREYQFASFST</sequence>
<dbReference type="RefSeq" id="XP_015464436.1">
    <property type="nucleotide sequence ID" value="XM_015614737.1"/>
</dbReference>
<dbReference type="AlphaFoldDB" id="A0A0V1PQ23"/>
<evidence type="ECO:0000256" key="1">
    <source>
        <dbReference type="ARBA" id="ARBA00005788"/>
    </source>
</evidence>
<dbReference type="InterPro" id="IPR013902">
    <property type="entry name" value="Mug135-like_C"/>
</dbReference>
<reference evidence="3 4" key="1">
    <citation type="submission" date="2015-11" db="EMBL/GenBank/DDBJ databases">
        <title>The genome of Debaryomyces fabryi.</title>
        <authorList>
            <person name="Tafer H."/>
            <person name="Lopandic K."/>
        </authorList>
    </citation>
    <scope>NUCLEOTIDE SEQUENCE [LARGE SCALE GENOMIC DNA]</scope>
    <source>
        <strain evidence="3 4">CBS 789</strain>
    </source>
</reference>
<dbReference type="EMBL" id="LMYN01000334">
    <property type="protein sequence ID" value="KRZ98333.1"/>
    <property type="molecule type" value="Genomic_DNA"/>
</dbReference>
<proteinExistence type="inferred from homology"/>
<protein>
    <recommendedName>
        <fullName evidence="2">Mug135-like C-terminal domain-containing protein</fullName>
    </recommendedName>
</protein>